<sequence>MNLEQLINEDRIRKVSAGFYEEIQTRVKERTEMKKINRIFVRRHLWMSLAAGILLGLLINGIQKYRFEHDRSAVLKEWMDNHYMNDIEIEQSDYYFL</sequence>
<dbReference type="Proteomes" id="UP000004892">
    <property type="component" value="Unassembled WGS sequence"/>
</dbReference>
<keyword evidence="3" id="KW-1185">Reference proteome</keyword>
<reference evidence="2 3" key="1">
    <citation type="submission" date="2012-01" db="EMBL/GenBank/DDBJ databases">
        <title>The Genome Sequence of Odoribacter laneus YIT 12061.</title>
        <authorList>
            <consortium name="The Broad Institute Genome Sequencing Platform"/>
            <person name="Earl A."/>
            <person name="Ward D."/>
            <person name="Feldgarden M."/>
            <person name="Gevers D."/>
            <person name="Morotomi M."/>
            <person name="Young S.K."/>
            <person name="Zeng Q."/>
            <person name="Gargeya S."/>
            <person name="Fitzgerald M."/>
            <person name="Haas B."/>
            <person name="Abouelleil A."/>
            <person name="Alvarado L."/>
            <person name="Arachchi H.M."/>
            <person name="Berlin A."/>
            <person name="Chapman S.B."/>
            <person name="Gearin G."/>
            <person name="Goldberg J."/>
            <person name="Griggs A."/>
            <person name="Gujja S."/>
            <person name="Hansen M."/>
            <person name="Heiman D."/>
            <person name="Howarth C."/>
            <person name="Larimer J."/>
            <person name="Lui A."/>
            <person name="MacDonald P.J.P."/>
            <person name="McCowen C."/>
            <person name="Montmayeur A."/>
            <person name="Murphy C."/>
            <person name="Neiman D."/>
            <person name="Pearson M."/>
            <person name="Priest M."/>
            <person name="Roberts A."/>
            <person name="Saif S."/>
            <person name="Shea T."/>
            <person name="Sisk P."/>
            <person name="Stolte C."/>
            <person name="Sykes S."/>
            <person name="Wortman J."/>
            <person name="Nusbaum C."/>
            <person name="Birren B."/>
        </authorList>
    </citation>
    <scope>NUCLEOTIDE SEQUENCE [LARGE SCALE GENOMIC DNA]</scope>
    <source>
        <strain evidence="2 3">YIT 12061</strain>
    </source>
</reference>
<protein>
    <submittedName>
        <fullName evidence="2">Uncharacterized protein</fullName>
    </submittedName>
</protein>
<keyword evidence="1" id="KW-0472">Membrane</keyword>
<dbReference type="HOGENOM" id="CLU_2343943_0_0_10"/>
<keyword evidence="1" id="KW-1133">Transmembrane helix</keyword>
<accession>H1DIF0</accession>
<dbReference type="GeneID" id="98069729"/>
<organism evidence="2 3">
    <name type="scientific">Odoribacter laneus YIT 12061</name>
    <dbReference type="NCBI Taxonomy" id="742817"/>
    <lineage>
        <taxon>Bacteria</taxon>
        <taxon>Pseudomonadati</taxon>
        <taxon>Bacteroidota</taxon>
        <taxon>Bacteroidia</taxon>
        <taxon>Bacteroidales</taxon>
        <taxon>Odoribacteraceae</taxon>
        <taxon>Odoribacter</taxon>
    </lineage>
</organism>
<name>H1DIF0_9BACT</name>
<feature type="transmembrane region" description="Helical" evidence="1">
    <location>
        <begin position="44"/>
        <end position="62"/>
    </location>
</feature>
<dbReference type="STRING" id="742817.HMPREF9449_02179"/>
<dbReference type="AlphaFoldDB" id="H1DIF0"/>
<dbReference type="RefSeq" id="WP_009137326.1">
    <property type="nucleotide sequence ID" value="NZ_JH594596.1"/>
</dbReference>
<evidence type="ECO:0000256" key="1">
    <source>
        <dbReference type="SAM" id="Phobius"/>
    </source>
</evidence>
<proteinExistence type="predicted"/>
<dbReference type="PATRIC" id="fig|742817.3.peg.2328"/>
<keyword evidence="1" id="KW-0812">Transmembrane</keyword>
<dbReference type="EMBL" id="ADMC01000025">
    <property type="protein sequence ID" value="EHP46562.1"/>
    <property type="molecule type" value="Genomic_DNA"/>
</dbReference>
<gene>
    <name evidence="2" type="ORF">HMPREF9449_02179</name>
</gene>
<comment type="caution">
    <text evidence="2">The sequence shown here is derived from an EMBL/GenBank/DDBJ whole genome shotgun (WGS) entry which is preliminary data.</text>
</comment>
<evidence type="ECO:0000313" key="3">
    <source>
        <dbReference type="Proteomes" id="UP000004892"/>
    </source>
</evidence>
<evidence type="ECO:0000313" key="2">
    <source>
        <dbReference type="EMBL" id="EHP46562.1"/>
    </source>
</evidence>